<evidence type="ECO:0000256" key="1">
    <source>
        <dbReference type="SAM" id="MobiDB-lite"/>
    </source>
</evidence>
<feature type="compositionally biased region" description="Basic and acidic residues" evidence="1">
    <location>
        <begin position="27"/>
        <end position="36"/>
    </location>
</feature>
<comment type="caution">
    <text evidence="2">The sequence shown here is derived from an EMBL/GenBank/DDBJ whole genome shotgun (WGS) entry which is preliminary data.</text>
</comment>
<organism evidence="2 3">
    <name type="scientific">Aspergillus steynii IBT 23096</name>
    <dbReference type="NCBI Taxonomy" id="1392250"/>
    <lineage>
        <taxon>Eukaryota</taxon>
        <taxon>Fungi</taxon>
        <taxon>Dikarya</taxon>
        <taxon>Ascomycota</taxon>
        <taxon>Pezizomycotina</taxon>
        <taxon>Eurotiomycetes</taxon>
        <taxon>Eurotiomycetidae</taxon>
        <taxon>Eurotiales</taxon>
        <taxon>Aspergillaceae</taxon>
        <taxon>Aspergillus</taxon>
        <taxon>Aspergillus subgen. Circumdati</taxon>
    </lineage>
</organism>
<protein>
    <submittedName>
        <fullName evidence="2">Uncharacterized protein</fullName>
    </submittedName>
</protein>
<dbReference type="VEuPathDB" id="FungiDB:P170DRAFT_480792"/>
<name>A0A2I2FT70_9EURO</name>
<keyword evidence="3" id="KW-1185">Reference proteome</keyword>
<sequence length="242" mass="27847">MGNSREAGPGDEGHSLSPSLLQVPSPDHQHHDRHDSGNPCSHQSGLSDQDYVMLNDIPMLRDQSDLYNWLRYVETELDFWGRSHFIDPQTPRPQDTETPSYLRWRDQALSVSNWLRMHISEELVRELKLPSESDMPYPADLILTLSEHLSPGPTVLATQAYELPRRGDYTDRSHYINAIRDLYRQNSHLAFPILKITMMVLDILEPEIPLAVSVQRENVKKYDLMNTVRCMTLLDQLSAADE</sequence>
<evidence type="ECO:0000313" key="2">
    <source>
        <dbReference type="EMBL" id="PLB43843.1"/>
    </source>
</evidence>
<feature type="compositionally biased region" description="Low complexity" evidence="1">
    <location>
        <begin position="15"/>
        <end position="26"/>
    </location>
</feature>
<feature type="compositionally biased region" description="Polar residues" evidence="1">
    <location>
        <begin position="38"/>
        <end position="47"/>
    </location>
</feature>
<feature type="region of interest" description="Disordered" evidence="1">
    <location>
        <begin position="1"/>
        <end position="47"/>
    </location>
</feature>
<dbReference type="AlphaFoldDB" id="A0A2I2FT70"/>
<accession>A0A2I2FT70</accession>
<gene>
    <name evidence="2" type="ORF">P170DRAFT_480792</name>
</gene>
<dbReference type="GeneID" id="36561510"/>
<proteinExistence type="predicted"/>
<dbReference type="RefSeq" id="XP_024699145.1">
    <property type="nucleotide sequence ID" value="XM_024853812.1"/>
</dbReference>
<dbReference type="OrthoDB" id="4469314at2759"/>
<evidence type="ECO:0000313" key="3">
    <source>
        <dbReference type="Proteomes" id="UP000234275"/>
    </source>
</evidence>
<reference evidence="2 3" key="1">
    <citation type="submission" date="2016-12" db="EMBL/GenBank/DDBJ databases">
        <title>The genomes of Aspergillus section Nigri reveals drivers in fungal speciation.</title>
        <authorList>
            <consortium name="DOE Joint Genome Institute"/>
            <person name="Vesth T.C."/>
            <person name="Nybo J."/>
            <person name="Theobald S."/>
            <person name="Brandl J."/>
            <person name="Frisvad J.C."/>
            <person name="Nielsen K.F."/>
            <person name="Lyhne E.K."/>
            <person name="Kogle M.E."/>
            <person name="Kuo A."/>
            <person name="Riley R."/>
            <person name="Clum A."/>
            <person name="Nolan M."/>
            <person name="Lipzen A."/>
            <person name="Salamov A."/>
            <person name="Henrissat B."/>
            <person name="Wiebenga A."/>
            <person name="De Vries R.P."/>
            <person name="Grigoriev I.V."/>
            <person name="Mortensen U.H."/>
            <person name="Andersen M.R."/>
            <person name="Baker S.E."/>
        </authorList>
    </citation>
    <scope>NUCLEOTIDE SEQUENCE [LARGE SCALE GENOMIC DNA]</scope>
    <source>
        <strain evidence="2 3">IBT 23096</strain>
    </source>
</reference>
<dbReference type="Proteomes" id="UP000234275">
    <property type="component" value="Unassembled WGS sequence"/>
</dbReference>
<dbReference type="EMBL" id="MSFO01000010">
    <property type="protein sequence ID" value="PLB43843.1"/>
    <property type="molecule type" value="Genomic_DNA"/>
</dbReference>